<reference evidence="2 3" key="1">
    <citation type="submission" date="2014-01" db="EMBL/GenBank/DDBJ databases">
        <title>Draft genome sequencing of Bacillus alcalophilus CGMCC 1.3604.</title>
        <authorList>
            <person name="Yang J."/>
            <person name="Diao L."/>
            <person name="Yang S."/>
        </authorList>
    </citation>
    <scope>NUCLEOTIDE SEQUENCE [LARGE SCALE GENOMIC DNA]</scope>
    <source>
        <strain evidence="2 3">CGMCC 1.3604</strain>
    </source>
</reference>
<dbReference type="GO" id="GO:0008757">
    <property type="term" value="F:S-adenosylmethionine-dependent methyltransferase activity"/>
    <property type="evidence" value="ECO:0007669"/>
    <property type="project" value="InterPro"/>
</dbReference>
<name>A0A4S4JTF1_ALKAL</name>
<gene>
    <name evidence="2" type="ORF">AJ85_04845</name>
</gene>
<dbReference type="AlphaFoldDB" id="A0A4S4JTF1"/>
<dbReference type="InterPro" id="IPR029063">
    <property type="entry name" value="SAM-dependent_MTases_sf"/>
</dbReference>
<dbReference type="Proteomes" id="UP000297014">
    <property type="component" value="Unassembled WGS sequence"/>
</dbReference>
<accession>A0A4S4JTF1</accession>
<evidence type="ECO:0000259" key="1">
    <source>
        <dbReference type="Pfam" id="PF08241"/>
    </source>
</evidence>
<organism evidence="2 3">
    <name type="scientific">Alkalihalobacillus alcalophilus ATCC 27647 = CGMCC 1.3604</name>
    <dbReference type="NCBI Taxonomy" id="1218173"/>
    <lineage>
        <taxon>Bacteria</taxon>
        <taxon>Bacillati</taxon>
        <taxon>Bacillota</taxon>
        <taxon>Bacilli</taxon>
        <taxon>Bacillales</taxon>
        <taxon>Bacillaceae</taxon>
        <taxon>Alkalihalobacillus</taxon>
    </lineage>
</organism>
<dbReference type="InterPro" id="IPR013216">
    <property type="entry name" value="Methyltransf_11"/>
</dbReference>
<proteinExistence type="predicted"/>
<dbReference type="Pfam" id="PF08241">
    <property type="entry name" value="Methyltransf_11"/>
    <property type="match status" value="1"/>
</dbReference>
<feature type="domain" description="Methyltransferase type 11" evidence="1">
    <location>
        <begin position="10"/>
        <end position="52"/>
    </location>
</feature>
<dbReference type="SUPFAM" id="SSF53335">
    <property type="entry name" value="S-adenosyl-L-methionine-dependent methyltransferases"/>
    <property type="match status" value="1"/>
</dbReference>
<dbReference type="EMBL" id="JALP01000393">
    <property type="protein sequence ID" value="THG88395.1"/>
    <property type="molecule type" value="Genomic_DNA"/>
</dbReference>
<protein>
    <recommendedName>
        <fullName evidence="1">Methyltransferase type 11 domain-containing protein</fullName>
    </recommendedName>
</protein>
<evidence type="ECO:0000313" key="3">
    <source>
        <dbReference type="Proteomes" id="UP000297014"/>
    </source>
</evidence>
<comment type="caution">
    <text evidence="2">The sequence shown here is derived from an EMBL/GenBank/DDBJ whole genome shotgun (WGS) entry which is preliminary data.</text>
</comment>
<evidence type="ECO:0000313" key="2">
    <source>
        <dbReference type="EMBL" id="THG88395.1"/>
    </source>
</evidence>
<dbReference type="RefSeq" id="WP_152563069.1">
    <property type="nucleotide sequence ID" value="NZ_ALPT02000106.1"/>
</dbReference>
<sequence length="65" mass="7681">MFLSKRTAKDSQIEAVSDDLLLERVLIHHLDDLNAYFSESYRILQSNGHYLIQERTLENCLFPIR</sequence>